<feature type="transmembrane region" description="Helical" evidence="1">
    <location>
        <begin position="6"/>
        <end position="25"/>
    </location>
</feature>
<dbReference type="AlphaFoldDB" id="A0A3D9KD85"/>
<keyword evidence="3" id="KW-1185">Reference proteome</keyword>
<feature type="transmembrane region" description="Helical" evidence="1">
    <location>
        <begin position="46"/>
        <end position="68"/>
    </location>
</feature>
<gene>
    <name evidence="2" type="ORF">DFP98_106134</name>
</gene>
<dbReference type="EMBL" id="QRDZ01000006">
    <property type="protein sequence ID" value="RED84263.1"/>
    <property type="molecule type" value="Genomic_DNA"/>
</dbReference>
<keyword evidence="1" id="KW-1133">Transmembrane helix</keyword>
<dbReference type="OrthoDB" id="9786302at2"/>
<reference evidence="2 3" key="1">
    <citation type="submission" date="2018-07" db="EMBL/GenBank/DDBJ databases">
        <title>Genomic Encyclopedia of Type Strains, Phase III (KMG-III): the genomes of soil and plant-associated and newly described type strains.</title>
        <authorList>
            <person name="Whitman W."/>
        </authorList>
    </citation>
    <scope>NUCLEOTIDE SEQUENCE [LARGE SCALE GENOMIC DNA]</scope>
    <source>
        <strain evidence="2 3">CECT 7287</strain>
    </source>
</reference>
<feature type="transmembrane region" description="Helical" evidence="1">
    <location>
        <begin position="80"/>
        <end position="100"/>
    </location>
</feature>
<dbReference type="Proteomes" id="UP000256977">
    <property type="component" value="Unassembled WGS sequence"/>
</dbReference>
<dbReference type="InterPro" id="IPR018729">
    <property type="entry name" value="DUF2269_transmembrane"/>
</dbReference>
<feature type="transmembrane region" description="Helical" evidence="1">
    <location>
        <begin position="129"/>
        <end position="150"/>
    </location>
</feature>
<protein>
    <submittedName>
        <fullName evidence="2">Putative membrane protein</fullName>
    </submittedName>
</protein>
<name>A0A3D9KD85_9BACL</name>
<evidence type="ECO:0000256" key="1">
    <source>
        <dbReference type="SAM" id="Phobius"/>
    </source>
</evidence>
<proteinExistence type="predicted"/>
<dbReference type="Pfam" id="PF10027">
    <property type="entry name" value="DUF2269"/>
    <property type="match status" value="1"/>
</dbReference>
<evidence type="ECO:0000313" key="2">
    <source>
        <dbReference type="EMBL" id="RED84263.1"/>
    </source>
</evidence>
<accession>A0A3D9KD85</accession>
<keyword evidence="1" id="KW-0812">Transmembrane</keyword>
<keyword evidence="1" id="KW-0472">Membrane</keyword>
<evidence type="ECO:0000313" key="3">
    <source>
        <dbReference type="Proteomes" id="UP000256977"/>
    </source>
</evidence>
<organism evidence="2 3">
    <name type="scientific">Cohnella phaseoli</name>
    <dbReference type="NCBI Taxonomy" id="456490"/>
    <lineage>
        <taxon>Bacteria</taxon>
        <taxon>Bacillati</taxon>
        <taxon>Bacillota</taxon>
        <taxon>Bacilli</taxon>
        <taxon>Bacillales</taxon>
        <taxon>Paenibacillaceae</taxon>
        <taxon>Cohnella</taxon>
    </lineage>
</organism>
<sequence length="153" mass="16394">MNLWLTLHLVGVVLFVGNIVTAAFWKVRADIGRNPVVVRDAARSVMLADFVFTLPGIALITVSGIAMAHKSGIPMNESNWLTISLAVFGATGLIWGAVLIPLQRAMIRHSEASVAGGSLSAEYRRVSRLWAVFGTAATLLPIVVLALMIAKPF</sequence>
<comment type="caution">
    <text evidence="2">The sequence shown here is derived from an EMBL/GenBank/DDBJ whole genome shotgun (WGS) entry which is preliminary data.</text>
</comment>
<dbReference type="RefSeq" id="WP_116060422.1">
    <property type="nucleotide sequence ID" value="NZ_QRDZ01000006.1"/>
</dbReference>